<feature type="region of interest" description="Disordered" evidence="12">
    <location>
        <begin position="819"/>
        <end position="849"/>
    </location>
</feature>
<comment type="similarity">
    <text evidence="10 11">Belongs to the TonB-dependent receptor family.</text>
</comment>
<keyword evidence="7 10" id="KW-0472">Membrane</keyword>
<dbReference type="InterPro" id="IPR008969">
    <property type="entry name" value="CarboxyPept-like_regulatory"/>
</dbReference>
<dbReference type="SUPFAM" id="SSF56935">
    <property type="entry name" value="Porins"/>
    <property type="match status" value="1"/>
</dbReference>
<dbReference type="Proteomes" id="UP001597374">
    <property type="component" value="Unassembled WGS sequence"/>
</dbReference>
<keyword evidence="2 10" id="KW-0813">Transport</keyword>
<dbReference type="Pfam" id="PF07715">
    <property type="entry name" value="Plug"/>
    <property type="match status" value="1"/>
</dbReference>
<feature type="signal peptide" evidence="13">
    <location>
        <begin position="1"/>
        <end position="31"/>
    </location>
</feature>
<dbReference type="InterPro" id="IPR036942">
    <property type="entry name" value="Beta-barrel_TonB_sf"/>
</dbReference>
<evidence type="ECO:0000259" key="14">
    <source>
        <dbReference type="Pfam" id="PF00593"/>
    </source>
</evidence>
<keyword evidence="8" id="KW-0675">Receptor</keyword>
<evidence type="ECO:0000256" key="9">
    <source>
        <dbReference type="ARBA" id="ARBA00023237"/>
    </source>
</evidence>
<dbReference type="SUPFAM" id="SSF49464">
    <property type="entry name" value="Carboxypeptidase regulatory domain-like"/>
    <property type="match status" value="1"/>
</dbReference>
<keyword evidence="3 10" id="KW-1134">Transmembrane beta strand</keyword>
<feature type="domain" description="TonB-dependent receptor plug" evidence="15">
    <location>
        <begin position="135"/>
        <end position="256"/>
    </location>
</feature>
<evidence type="ECO:0000256" key="12">
    <source>
        <dbReference type="SAM" id="MobiDB-lite"/>
    </source>
</evidence>
<evidence type="ECO:0000256" key="11">
    <source>
        <dbReference type="RuleBase" id="RU003357"/>
    </source>
</evidence>
<evidence type="ECO:0000256" key="2">
    <source>
        <dbReference type="ARBA" id="ARBA00022448"/>
    </source>
</evidence>
<dbReference type="Pfam" id="PF13715">
    <property type="entry name" value="CarbopepD_reg_2"/>
    <property type="match status" value="1"/>
</dbReference>
<keyword evidence="9 10" id="KW-0998">Cell outer membrane</keyword>
<comment type="subcellular location">
    <subcellularLocation>
        <location evidence="1 10">Cell outer membrane</location>
        <topology evidence="1 10">Multi-pass membrane protein</topology>
    </subcellularLocation>
</comment>
<dbReference type="Gene3D" id="2.60.40.1120">
    <property type="entry name" value="Carboxypeptidase-like, regulatory domain"/>
    <property type="match status" value="1"/>
</dbReference>
<evidence type="ECO:0000256" key="7">
    <source>
        <dbReference type="ARBA" id="ARBA00023136"/>
    </source>
</evidence>
<name>A0ABW5D1L3_9BACT</name>
<dbReference type="PROSITE" id="PS52016">
    <property type="entry name" value="TONB_DEPENDENT_REC_3"/>
    <property type="match status" value="1"/>
</dbReference>
<evidence type="ECO:0000256" key="5">
    <source>
        <dbReference type="ARBA" id="ARBA00022729"/>
    </source>
</evidence>
<dbReference type="PANTHER" id="PTHR30069">
    <property type="entry name" value="TONB-DEPENDENT OUTER MEMBRANE RECEPTOR"/>
    <property type="match status" value="1"/>
</dbReference>
<dbReference type="PANTHER" id="PTHR30069:SF29">
    <property type="entry name" value="HEMOGLOBIN AND HEMOGLOBIN-HAPTOGLOBIN-BINDING PROTEIN 1-RELATED"/>
    <property type="match status" value="1"/>
</dbReference>
<dbReference type="NCBIfam" id="TIGR04056">
    <property type="entry name" value="OMP_RagA_SusC"/>
    <property type="match status" value="1"/>
</dbReference>
<protein>
    <submittedName>
        <fullName evidence="16">SusC/RagA family TonB-linked outer membrane protein</fullName>
    </submittedName>
</protein>
<evidence type="ECO:0000313" key="16">
    <source>
        <dbReference type="EMBL" id="MFD2247445.1"/>
    </source>
</evidence>
<dbReference type="EMBL" id="JBHUIM010000002">
    <property type="protein sequence ID" value="MFD2247445.1"/>
    <property type="molecule type" value="Genomic_DNA"/>
</dbReference>
<dbReference type="Gene3D" id="2.170.130.10">
    <property type="entry name" value="TonB-dependent receptor, plug domain"/>
    <property type="match status" value="1"/>
</dbReference>
<evidence type="ECO:0000256" key="6">
    <source>
        <dbReference type="ARBA" id="ARBA00023077"/>
    </source>
</evidence>
<accession>A0ABW5D1L3</accession>
<dbReference type="InterPro" id="IPR023996">
    <property type="entry name" value="TonB-dep_OMP_SusC/RagA"/>
</dbReference>
<evidence type="ECO:0000313" key="17">
    <source>
        <dbReference type="Proteomes" id="UP001597374"/>
    </source>
</evidence>
<dbReference type="InterPro" id="IPR012910">
    <property type="entry name" value="Plug_dom"/>
</dbReference>
<evidence type="ECO:0000259" key="15">
    <source>
        <dbReference type="Pfam" id="PF07715"/>
    </source>
</evidence>
<evidence type="ECO:0000256" key="3">
    <source>
        <dbReference type="ARBA" id="ARBA00022452"/>
    </source>
</evidence>
<comment type="caution">
    <text evidence="16">The sequence shown here is derived from an EMBL/GenBank/DDBJ whole genome shotgun (WGS) entry which is preliminary data.</text>
</comment>
<dbReference type="Gene3D" id="2.40.170.20">
    <property type="entry name" value="TonB-dependent receptor, beta-barrel domain"/>
    <property type="match status" value="1"/>
</dbReference>
<keyword evidence="5 13" id="KW-0732">Signal</keyword>
<feature type="chain" id="PRO_5046440696" evidence="13">
    <location>
        <begin position="32"/>
        <end position="1005"/>
    </location>
</feature>
<dbReference type="Pfam" id="PF00593">
    <property type="entry name" value="TonB_dep_Rec_b-barrel"/>
    <property type="match status" value="1"/>
</dbReference>
<keyword evidence="6 11" id="KW-0798">TonB box</keyword>
<evidence type="ECO:0000256" key="10">
    <source>
        <dbReference type="PROSITE-ProRule" id="PRU01360"/>
    </source>
</evidence>
<dbReference type="InterPro" id="IPR039426">
    <property type="entry name" value="TonB-dep_rcpt-like"/>
</dbReference>
<evidence type="ECO:0000256" key="1">
    <source>
        <dbReference type="ARBA" id="ARBA00004571"/>
    </source>
</evidence>
<sequence>MRRIYSSGWPKLKVTFMWAFMLCLMSQLAFGQATRYTITGTVTDARTKGALPGVVVRFQNNNIATATDANGTYNLAASLPAGTYQLTFSFLGFKPETRSVVLGTSETVDLSVQLAEDIVGLEEVIVTGTSVATSKKQLGNAVSTVSAAALQNSVATSVDQALAGKVPGAQITQNSGNPAGGISVRLRGTSTVVGSGDPLYIVDGVIINNSSPELIDLGGYAQNRLVDINPNDIDRIEIIKGAAAAAIYGSRASNGVVQIFTKRGKEGKPKVSASTQFRVSKIRETLDYNDYPFRFINTDRTDLTQEPVQRYDYQDMIFRTGYGTENNVSVSGGSANTQYFLSGNFLSNQGIVDKTKFDRGGARLRIDQTFNDWLSVSLGANYVLSTSEEIPNGGLVEAYGALTGFIFSNNFINPEPDPVTGVYPSTAPTAILRRTNPLEAINRFDFRQRTNRFIGDLQVMLTPINNLNVNYTLGYDNATQIATGFIPVGNTTPSYNGGYSRRADLTSYRLNNDLNASYKTMLADWVESTTGIGATAQVEKNYGTAISATQLGPIATTVNAGANIIAGESRSDINILGFFAQQTFGLGDRLFLTGAGRYDVSSVFGAENRWQFYPKVSGSYLISNESFWQNLSSIVPILKLRASYGQAGNLTAIPAYGRYTNYNPVSLPGLPGVVSSTQLGNEGIKPERQVETEVGADMSFLNGRLGLEFSFYKKDVEDLLLFINLTPSSGFVNQYANVGTMTNKGFELMLNGAPVQNENFKWTSTLIYSRNKNKLDNIPGGVVTFPGGFGQVAAVNGYPIGAFYSTYFARNPDGSLLLTPAGLPQPERASRNPETGQPTGATVPKVIGDPNPDWTGSWVNELTVGSNFSFRLQFDAAYGFDVFNFTRRVGERDLYGGLAGYEPELRGEVPKGTSAALFSIFENYIEDGSYIKLREISAAYDLKPAFLGNNSMRLTLAARNLFSIDDYSGYDPEVNAAGQTNAVRGFDFVEVPIPRTYALGVTVNF</sequence>
<dbReference type="InterPro" id="IPR037066">
    <property type="entry name" value="Plug_dom_sf"/>
</dbReference>
<keyword evidence="4 10" id="KW-0812">Transmembrane</keyword>
<feature type="domain" description="TonB-dependent receptor-like beta-barrel" evidence="14">
    <location>
        <begin position="433"/>
        <end position="961"/>
    </location>
</feature>
<dbReference type="RefSeq" id="WP_250430377.1">
    <property type="nucleotide sequence ID" value="NZ_JALPRR010000003.1"/>
</dbReference>
<proteinExistence type="inferred from homology"/>
<keyword evidence="17" id="KW-1185">Reference proteome</keyword>
<evidence type="ECO:0000256" key="13">
    <source>
        <dbReference type="SAM" id="SignalP"/>
    </source>
</evidence>
<dbReference type="InterPro" id="IPR000531">
    <property type="entry name" value="Beta-barrel_TonB"/>
</dbReference>
<gene>
    <name evidence="16" type="ORF">ACFSKP_14350</name>
</gene>
<reference evidence="17" key="1">
    <citation type="journal article" date="2019" name="Int. J. Syst. Evol. Microbiol.">
        <title>The Global Catalogue of Microorganisms (GCM) 10K type strain sequencing project: providing services to taxonomists for standard genome sequencing and annotation.</title>
        <authorList>
            <consortium name="The Broad Institute Genomics Platform"/>
            <consortium name="The Broad Institute Genome Sequencing Center for Infectious Disease"/>
            <person name="Wu L."/>
            <person name="Ma J."/>
        </authorList>
    </citation>
    <scope>NUCLEOTIDE SEQUENCE [LARGE SCALE GENOMIC DNA]</scope>
    <source>
        <strain evidence="17">CGMCC 4.1782</strain>
    </source>
</reference>
<evidence type="ECO:0000256" key="4">
    <source>
        <dbReference type="ARBA" id="ARBA00022692"/>
    </source>
</evidence>
<evidence type="ECO:0000256" key="8">
    <source>
        <dbReference type="ARBA" id="ARBA00023170"/>
    </source>
</evidence>
<organism evidence="16 17">
    <name type="scientific">Pontibacter ruber</name>
    <dbReference type="NCBI Taxonomy" id="1343895"/>
    <lineage>
        <taxon>Bacteria</taxon>
        <taxon>Pseudomonadati</taxon>
        <taxon>Bacteroidota</taxon>
        <taxon>Cytophagia</taxon>
        <taxon>Cytophagales</taxon>
        <taxon>Hymenobacteraceae</taxon>
        <taxon>Pontibacter</taxon>
    </lineage>
</organism>